<dbReference type="GO" id="GO:0008270">
    <property type="term" value="F:zinc ion binding"/>
    <property type="evidence" value="ECO:0007669"/>
    <property type="project" value="UniProtKB-KW"/>
</dbReference>
<feature type="zinc finger region" description="C3H1-type" evidence="4">
    <location>
        <begin position="14"/>
        <end position="42"/>
    </location>
</feature>
<dbReference type="AlphaFoldDB" id="A0A0L1IGK8"/>
<reference evidence="7" key="2">
    <citation type="submission" date="2015-07" db="EMBL/GenBank/DDBJ databases">
        <title>The genome sequence of Plasmodium falciparum IGH-CR14.</title>
        <authorList>
            <consortium name="The Broad Institute Genome Sequencing Platform"/>
            <person name="Volkman S.K."/>
            <person name="Neafsey D.E."/>
            <person name="Dash A.P."/>
            <person name="Chitnis C.E."/>
            <person name="Hartl D.L."/>
            <person name="Young S.K."/>
            <person name="Kodira C.D."/>
            <person name="Zeng Q."/>
            <person name="Koehrsen M."/>
            <person name="Godfrey P."/>
            <person name="Alvarado L."/>
            <person name="Berlin A."/>
            <person name="Borenstein D."/>
            <person name="Chen Z."/>
            <person name="Engels R."/>
            <person name="Freedman E."/>
            <person name="Gellesch M."/>
            <person name="Goldberg J."/>
            <person name="Griggs A."/>
            <person name="Gujja S."/>
            <person name="Heiman D."/>
            <person name="Hepburn T."/>
            <person name="Howarth C."/>
            <person name="Jen D."/>
            <person name="Larson L."/>
            <person name="Lewis B."/>
            <person name="Mehta T."/>
            <person name="Park D."/>
            <person name="Pearson M."/>
            <person name="Roberts A."/>
            <person name="Saif S."/>
            <person name="Shea T."/>
            <person name="Shenoy N."/>
            <person name="Sisk P."/>
            <person name="Stolte C."/>
            <person name="Sykes S."/>
            <person name="Walk T."/>
            <person name="White J."/>
            <person name="Yandava C."/>
            <person name="Wirth D.F."/>
            <person name="Nusbaum C."/>
            <person name="Birren B."/>
        </authorList>
    </citation>
    <scope>NUCLEOTIDE SEQUENCE [LARGE SCALE GENOMIC DNA]</scope>
    <source>
        <strain evidence="7">IGH-CR14</strain>
    </source>
</reference>
<dbReference type="EMBL" id="GG665703">
    <property type="protein sequence ID" value="KNG78751.1"/>
    <property type="molecule type" value="Genomic_DNA"/>
</dbReference>
<proteinExistence type="predicted"/>
<sequence length="415" mass="49091">MACTPLLSEEDLYRFRTKQCLRLAKGLCEFGLDRCQYSHSAEWIRRCPYYISLPSYLRYIPVACPYFIKNKNETEEDIEKRNMILKNCVHLTNKDGSVNNKFYKYIEETNINKCPLGVECPLAHSIDEIDYHPLVYKTKRCENYMHANCNKYYCNNLHGLAEQRKIKEYFIPYSNKIDIPAYPNVTIVSKIQYGSFKGQTQLSNNQKKMNTDFNLNSRNFNYPWNLIDLTNMTNMKNDDNIGISSKNNIQDIYEKEFSKNNSQSINDSQNKYNTFEQCTENIFMNNSYCEILNHIFKKNLQITKNKITCENATQRSFNDMEKYYTKNSSDNVDLDFIRNLNGNYLNADNKIETYDDVLNMLSHILCLLYFTSDSRAHATFDTYAHKLAKQLNFESRKRKEMSIPKYLNYNMKEMI</sequence>
<evidence type="ECO:0000313" key="6">
    <source>
        <dbReference type="EMBL" id="KNG78751.1"/>
    </source>
</evidence>
<organism evidence="6 7">
    <name type="scientific">Plasmodium falciparum IGH-CR14</name>
    <dbReference type="NCBI Taxonomy" id="580059"/>
    <lineage>
        <taxon>Eukaryota</taxon>
        <taxon>Sar</taxon>
        <taxon>Alveolata</taxon>
        <taxon>Apicomplexa</taxon>
        <taxon>Aconoidasida</taxon>
        <taxon>Haemosporida</taxon>
        <taxon>Plasmodiidae</taxon>
        <taxon>Plasmodium</taxon>
        <taxon>Plasmodium (Laverania)</taxon>
    </lineage>
</organism>
<dbReference type="PANTHER" id="PTHR14493">
    <property type="entry name" value="UNKEMPT FAMILY MEMBER"/>
    <property type="match status" value="1"/>
</dbReference>
<dbReference type="PROSITE" id="PS50103">
    <property type="entry name" value="ZF_C3H1"/>
    <property type="match status" value="1"/>
</dbReference>
<gene>
    <name evidence="6" type="ORF">PFMG_04917</name>
</gene>
<dbReference type="PANTHER" id="PTHR14493:SF50">
    <property type="entry name" value="RING FINGER PROTEIN UNKEMPT"/>
    <property type="match status" value="1"/>
</dbReference>
<keyword evidence="3 4" id="KW-0862">Zinc</keyword>
<accession>A0A0L1IGK8</accession>
<dbReference type="Proteomes" id="UP000054562">
    <property type="component" value="Unassembled WGS sequence"/>
</dbReference>
<keyword evidence="1 4" id="KW-0479">Metal-binding</keyword>
<keyword evidence="2 4" id="KW-0863">Zinc-finger</keyword>
<evidence type="ECO:0000256" key="1">
    <source>
        <dbReference type="ARBA" id="ARBA00022723"/>
    </source>
</evidence>
<evidence type="ECO:0000259" key="5">
    <source>
        <dbReference type="PROSITE" id="PS50103"/>
    </source>
</evidence>
<name>A0A0L1IGK8_PLAFA</name>
<evidence type="ECO:0000256" key="3">
    <source>
        <dbReference type="ARBA" id="ARBA00022833"/>
    </source>
</evidence>
<dbReference type="OrthoDB" id="20534at2759"/>
<feature type="domain" description="C3H1-type" evidence="5">
    <location>
        <begin position="14"/>
        <end position="42"/>
    </location>
</feature>
<protein>
    <recommendedName>
        <fullName evidence="5">C3H1-type domain-containing protein</fullName>
    </recommendedName>
</protein>
<reference evidence="7" key="1">
    <citation type="submission" date="2015-07" db="EMBL/GenBank/DDBJ databases">
        <title>Annotation of Plasmodium falciparum IGH-CR14.</title>
        <authorList>
            <consortium name="The Broad Institute Genome Sequencing Platform"/>
            <person name="Volkman S.K."/>
            <person name="Neafsey D.E."/>
            <person name="Dash A.P."/>
            <person name="Chitnis C.E."/>
            <person name="Hartl D.L."/>
            <person name="Young S.K."/>
            <person name="Zeng Q."/>
            <person name="Koehrsen M."/>
            <person name="Alvarado L."/>
            <person name="Berlin A."/>
            <person name="Borenstein D."/>
            <person name="Chapman S.B."/>
            <person name="Chen Z."/>
            <person name="Engels R."/>
            <person name="Freedman E."/>
            <person name="Gellesch M."/>
            <person name="Goldberg J."/>
            <person name="Griggs A."/>
            <person name="Gujja S."/>
            <person name="Heilman E.R."/>
            <person name="Heiman D.I."/>
            <person name="Howarth C."/>
            <person name="Jen D."/>
            <person name="Larson L."/>
            <person name="Mehta T."/>
            <person name="Neiman D."/>
            <person name="Park D."/>
            <person name="Pearson M."/>
            <person name="Roberts A."/>
            <person name="Saif S."/>
            <person name="Shea T."/>
            <person name="Shenoy N."/>
            <person name="Sisk P."/>
            <person name="Stolte C."/>
            <person name="Sykes S."/>
            <person name="Walk T."/>
            <person name="White J."/>
            <person name="Yandava C."/>
            <person name="Haas B."/>
            <person name="Henn M.R."/>
            <person name="Nusbaum C."/>
            <person name="Birren B."/>
        </authorList>
    </citation>
    <scope>NUCLEOTIDE SEQUENCE [LARGE SCALE GENOMIC DNA]</scope>
    <source>
        <strain evidence="7">IGH-CR14</strain>
    </source>
</reference>
<evidence type="ECO:0000313" key="7">
    <source>
        <dbReference type="Proteomes" id="UP000054562"/>
    </source>
</evidence>
<dbReference type="InterPro" id="IPR045234">
    <property type="entry name" value="Unkempt-like"/>
</dbReference>
<dbReference type="InterPro" id="IPR000571">
    <property type="entry name" value="Znf_CCCH"/>
</dbReference>
<evidence type="ECO:0000256" key="2">
    <source>
        <dbReference type="ARBA" id="ARBA00022771"/>
    </source>
</evidence>
<evidence type="ECO:0000256" key="4">
    <source>
        <dbReference type="PROSITE-ProRule" id="PRU00723"/>
    </source>
</evidence>